<dbReference type="Proteomes" id="UP000316388">
    <property type="component" value="Unassembled WGS sequence"/>
</dbReference>
<dbReference type="PANTHER" id="PTHR37953:SF1">
    <property type="entry name" value="UPF0127 PROTEIN MJ1496"/>
    <property type="match status" value="1"/>
</dbReference>
<reference evidence="1 2" key="1">
    <citation type="submission" date="2019-07" db="EMBL/GenBank/DDBJ databases">
        <title>Tepidimonas fonticaldi AT-A2 draft genome.</title>
        <authorList>
            <person name="Da Costa M.S."/>
            <person name="Froufe H.J.C."/>
            <person name="Egas C."/>
            <person name="Albuquerque L."/>
        </authorList>
    </citation>
    <scope>NUCLEOTIDE SEQUENCE [LARGE SCALE GENOMIC DNA]</scope>
    <source>
        <strain evidence="1 2">AT-A2</strain>
    </source>
</reference>
<evidence type="ECO:0000313" key="2">
    <source>
        <dbReference type="Proteomes" id="UP000316388"/>
    </source>
</evidence>
<dbReference type="RefSeq" id="WP_260682280.1">
    <property type="nucleotide sequence ID" value="NZ_VJOO01000007.1"/>
</dbReference>
<protein>
    <recommendedName>
        <fullName evidence="3">ACR</fullName>
    </recommendedName>
</protein>
<dbReference type="InterPro" id="IPR003795">
    <property type="entry name" value="DUF192"/>
</dbReference>
<evidence type="ECO:0000313" key="1">
    <source>
        <dbReference type="EMBL" id="TSE37368.1"/>
    </source>
</evidence>
<dbReference type="PANTHER" id="PTHR37953">
    <property type="entry name" value="UPF0127 PROTEIN MJ1496"/>
    <property type="match status" value="1"/>
</dbReference>
<dbReference type="AlphaFoldDB" id="A0A554XNG9"/>
<accession>A0A554XNG9</accession>
<dbReference type="Pfam" id="PF02643">
    <property type="entry name" value="DUF192"/>
    <property type="match status" value="1"/>
</dbReference>
<organism evidence="1 2">
    <name type="scientific">Tepidimonas fonticaldi</name>
    <dbReference type="NCBI Taxonomy" id="1101373"/>
    <lineage>
        <taxon>Bacteria</taxon>
        <taxon>Pseudomonadati</taxon>
        <taxon>Pseudomonadota</taxon>
        <taxon>Betaproteobacteria</taxon>
        <taxon>Burkholderiales</taxon>
        <taxon>Tepidimonas</taxon>
    </lineage>
</organism>
<gene>
    <name evidence="1" type="ORF">Tfont_01066</name>
</gene>
<dbReference type="InterPro" id="IPR038695">
    <property type="entry name" value="Saro_0823-like_sf"/>
</dbReference>
<dbReference type="Gene3D" id="2.60.120.1140">
    <property type="entry name" value="Protein of unknown function DUF192"/>
    <property type="match status" value="1"/>
</dbReference>
<proteinExistence type="predicted"/>
<sequence length="185" mass="20297">MPAPLRLPAALHRRPWSGRWQRGRCPVGAGFWAVLTLAMGLCATPAAAVQPPAPERAQAAQTDLPRVSLRAGMHLIDAQVALTHEQRSIGLMWRRELAANEGMLFVFEAPAVQCFWMRNTYVPLTAAFVADDGRIVNLADMRPLDETSHCSREPVRYVLEVAQGWFAKRGIGPGFRLAGGPFGGR</sequence>
<comment type="caution">
    <text evidence="1">The sequence shown here is derived from an EMBL/GenBank/DDBJ whole genome shotgun (WGS) entry which is preliminary data.</text>
</comment>
<evidence type="ECO:0008006" key="3">
    <source>
        <dbReference type="Google" id="ProtNLM"/>
    </source>
</evidence>
<dbReference type="EMBL" id="VJOO01000007">
    <property type="protein sequence ID" value="TSE37368.1"/>
    <property type="molecule type" value="Genomic_DNA"/>
</dbReference>
<name>A0A554XNG9_9BURK</name>